<dbReference type="InterPro" id="IPR000792">
    <property type="entry name" value="Tscrpt_reg_LuxR_C"/>
</dbReference>
<organism evidence="8 9">
    <name type="scientific">Dyadobacter arcticus</name>
    <dbReference type="NCBI Taxonomy" id="1078754"/>
    <lineage>
        <taxon>Bacteria</taxon>
        <taxon>Pseudomonadati</taxon>
        <taxon>Bacteroidota</taxon>
        <taxon>Cytophagia</taxon>
        <taxon>Cytophagales</taxon>
        <taxon>Spirosomataceae</taxon>
        <taxon>Dyadobacter</taxon>
    </lineage>
</organism>
<dbReference type="CDD" id="cd06170">
    <property type="entry name" value="LuxR_C_like"/>
    <property type="match status" value="1"/>
</dbReference>
<dbReference type="GO" id="GO:0003677">
    <property type="term" value="F:DNA binding"/>
    <property type="evidence" value="ECO:0007669"/>
    <property type="project" value="UniProtKB-KW"/>
</dbReference>
<dbReference type="InterPro" id="IPR001789">
    <property type="entry name" value="Sig_transdc_resp-reg_receiver"/>
</dbReference>
<dbReference type="EMBL" id="JAASQJ010000003">
    <property type="protein sequence ID" value="NIJ53808.1"/>
    <property type="molecule type" value="Genomic_DNA"/>
</dbReference>
<dbReference type="PROSITE" id="PS00622">
    <property type="entry name" value="HTH_LUXR_1"/>
    <property type="match status" value="1"/>
</dbReference>
<evidence type="ECO:0000256" key="1">
    <source>
        <dbReference type="ARBA" id="ARBA00022553"/>
    </source>
</evidence>
<dbReference type="Gene3D" id="3.40.50.2300">
    <property type="match status" value="1"/>
</dbReference>
<feature type="domain" description="Response regulatory" evidence="7">
    <location>
        <begin position="3"/>
        <end position="119"/>
    </location>
</feature>
<dbReference type="SMART" id="SM00421">
    <property type="entry name" value="HTH_LUXR"/>
    <property type="match status" value="1"/>
</dbReference>
<dbReference type="InterPro" id="IPR011006">
    <property type="entry name" value="CheY-like_superfamily"/>
</dbReference>
<evidence type="ECO:0000259" key="7">
    <source>
        <dbReference type="PROSITE" id="PS50110"/>
    </source>
</evidence>
<sequence>MNKLLIVDDHRIFTDGIRFLIEHTTDLKVAGVLHSGKEVLPFLGDNPVDIILLDIDLPDIPGFEVAKLVKKSHSEIRIVALSMLDDIGSMERMFQVGAKGYCIKSDGREEVFRAIRQIREGGTYWPKSYLKFLEGQTDKISEIRLTDREREIIALICRGSTSSAIAEKLFISSRTVETHRKNIYRKLNVHTNVELAQYARKHLI</sequence>
<dbReference type="SMART" id="SM00448">
    <property type="entry name" value="REC"/>
    <property type="match status" value="1"/>
</dbReference>
<dbReference type="RefSeq" id="WP_167271348.1">
    <property type="nucleotide sequence ID" value="NZ_JAASQJ010000003.1"/>
</dbReference>
<feature type="domain" description="HTH luxR-type" evidence="6">
    <location>
        <begin position="138"/>
        <end position="203"/>
    </location>
</feature>
<feature type="modified residue" description="4-aspartylphosphate" evidence="5">
    <location>
        <position position="54"/>
    </location>
</feature>
<accession>A0ABX0ULC2</accession>
<dbReference type="SUPFAM" id="SSF46894">
    <property type="entry name" value="C-terminal effector domain of the bipartite response regulators"/>
    <property type="match status" value="1"/>
</dbReference>
<keyword evidence="2" id="KW-0805">Transcription regulation</keyword>
<reference evidence="8 9" key="1">
    <citation type="submission" date="2020-03" db="EMBL/GenBank/DDBJ databases">
        <title>Genomic Encyclopedia of Type Strains, Phase IV (KMG-IV): sequencing the most valuable type-strain genomes for metagenomic binning, comparative biology and taxonomic classification.</title>
        <authorList>
            <person name="Goeker M."/>
        </authorList>
    </citation>
    <scope>NUCLEOTIDE SEQUENCE [LARGE SCALE GENOMIC DNA]</scope>
    <source>
        <strain evidence="8 9">DSM 102865</strain>
    </source>
</reference>
<comment type="caution">
    <text evidence="8">The sequence shown here is derived from an EMBL/GenBank/DDBJ whole genome shotgun (WGS) entry which is preliminary data.</text>
</comment>
<keyword evidence="1 5" id="KW-0597">Phosphoprotein</keyword>
<dbReference type="PROSITE" id="PS50043">
    <property type="entry name" value="HTH_LUXR_2"/>
    <property type="match status" value="1"/>
</dbReference>
<evidence type="ECO:0000256" key="4">
    <source>
        <dbReference type="ARBA" id="ARBA00023163"/>
    </source>
</evidence>
<evidence type="ECO:0000256" key="5">
    <source>
        <dbReference type="PROSITE-ProRule" id="PRU00169"/>
    </source>
</evidence>
<keyword evidence="3 8" id="KW-0238">DNA-binding</keyword>
<proteinExistence type="predicted"/>
<dbReference type="SUPFAM" id="SSF52172">
    <property type="entry name" value="CheY-like"/>
    <property type="match status" value="1"/>
</dbReference>
<evidence type="ECO:0000256" key="2">
    <source>
        <dbReference type="ARBA" id="ARBA00023015"/>
    </source>
</evidence>
<dbReference type="PANTHER" id="PTHR43214">
    <property type="entry name" value="TWO-COMPONENT RESPONSE REGULATOR"/>
    <property type="match status" value="1"/>
</dbReference>
<keyword evidence="9" id="KW-1185">Reference proteome</keyword>
<dbReference type="CDD" id="cd17535">
    <property type="entry name" value="REC_NarL-like"/>
    <property type="match status" value="1"/>
</dbReference>
<evidence type="ECO:0000313" key="8">
    <source>
        <dbReference type="EMBL" id="NIJ53808.1"/>
    </source>
</evidence>
<dbReference type="PANTHER" id="PTHR43214:SF41">
    <property type="entry name" value="NITRATE_NITRITE RESPONSE REGULATOR PROTEIN NARP"/>
    <property type="match status" value="1"/>
</dbReference>
<dbReference type="PROSITE" id="PS50110">
    <property type="entry name" value="RESPONSE_REGULATORY"/>
    <property type="match status" value="1"/>
</dbReference>
<dbReference type="Pfam" id="PF00196">
    <property type="entry name" value="GerE"/>
    <property type="match status" value="1"/>
</dbReference>
<dbReference type="InterPro" id="IPR058245">
    <property type="entry name" value="NreC/VraR/RcsB-like_REC"/>
</dbReference>
<keyword evidence="4" id="KW-0804">Transcription</keyword>
<dbReference type="InterPro" id="IPR016032">
    <property type="entry name" value="Sig_transdc_resp-reg_C-effctor"/>
</dbReference>
<dbReference type="InterPro" id="IPR039420">
    <property type="entry name" value="WalR-like"/>
</dbReference>
<name>A0ABX0ULC2_9BACT</name>
<evidence type="ECO:0000256" key="3">
    <source>
        <dbReference type="ARBA" id="ARBA00023125"/>
    </source>
</evidence>
<dbReference type="Proteomes" id="UP001179181">
    <property type="component" value="Unassembled WGS sequence"/>
</dbReference>
<dbReference type="PRINTS" id="PR00038">
    <property type="entry name" value="HTHLUXR"/>
</dbReference>
<evidence type="ECO:0000313" key="9">
    <source>
        <dbReference type="Proteomes" id="UP001179181"/>
    </source>
</evidence>
<dbReference type="Pfam" id="PF00072">
    <property type="entry name" value="Response_reg"/>
    <property type="match status" value="1"/>
</dbReference>
<protein>
    <submittedName>
        <fullName evidence="8">DNA-binding NarL/FixJ family response regulator</fullName>
    </submittedName>
</protein>
<gene>
    <name evidence="8" type="ORF">FHS68_002990</name>
</gene>
<evidence type="ECO:0000259" key="6">
    <source>
        <dbReference type="PROSITE" id="PS50043"/>
    </source>
</evidence>